<proteinExistence type="predicted"/>
<dbReference type="STRING" id="225359.A0A2S4PXP3"/>
<gene>
    <name evidence="1" type="ORF">EPUL_002560</name>
</gene>
<protein>
    <recommendedName>
        <fullName evidence="3">RNase H type-1 domain-containing protein</fullName>
    </recommendedName>
</protein>
<dbReference type="Proteomes" id="UP000237438">
    <property type="component" value="Unassembled WGS sequence"/>
</dbReference>
<sequence length="100" mass="11683">MEIEGNERADKAAKEAALSSRKFPEEFNSLSHIARTISDGHRIEGRQWFIREHRRQNLVSRSTYEMDLRIQNYDSVAFRARKSIASRYFQLKSQHAITAA</sequence>
<evidence type="ECO:0000313" key="2">
    <source>
        <dbReference type="Proteomes" id="UP000237438"/>
    </source>
</evidence>
<dbReference type="EMBL" id="PEDP01000250">
    <property type="protein sequence ID" value="POS86785.1"/>
    <property type="molecule type" value="Genomic_DNA"/>
</dbReference>
<evidence type="ECO:0008006" key="3">
    <source>
        <dbReference type="Google" id="ProtNLM"/>
    </source>
</evidence>
<dbReference type="OrthoDB" id="411823at2759"/>
<comment type="caution">
    <text evidence="1">The sequence shown here is derived from an EMBL/GenBank/DDBJ whole genome shotgun (WGS) entry which is preliminary data.</text>
</comment>
<reference evidence="1 2" key="1">
    <citation type="submission" date="2017-10" db="EMBL/GenBank/DDBJ databases">
        <title>Development of genomic resources for the powdery mildew, Erysiphe pulchra.</title>
        <authorList>
            <person name="Wadl P.A."/>
            <person name="Mack B.M."/>
            <person name="Moore G."/>
            <person name="Beltz S.B."/>
        </authorList>
    </citation>
    <scope>NUCLEOTIDE SEQUENCE [LARGE SCALE GENOMIC DNA]</scope>
    <source>
        <strain evidence="1">Cflorida</strain>
    </source>
</reference>
<dbReference type="AlphaFoldDB" id="A0A2S4PXP3"/>
<evidence type="ECO:0000313" key="1">
    <source>
        <dbReference type="EMBL" id="POS86785.1"/>
    </source>
</evidence>
<name>A0A2S4PXP3_9PEZI</name>
<organism evidence="1 2">
    <name type="scientific">Erysiphe pulchra</name>
    <dbReference type="NCBI Taxonomy" id="225359"/>
    <lineage>
        <taxon>Eukaryota</taxon>
        <taxon>Fungi</taxon>
        <taxon>Dikarya</taxon>
        <taxon>Ascomycota</taxon>
        <taxon>Pezizomycotina</taxon>
        <taxon>Leotiomycetes</taxon>
        <taxon>Erysiphales</taxon>
        <taxon>Erysiphaceae</taxon>
        <taxon>Erysiphe</taxon>
    </lineage>
</organism>
<keyword evidence="2" id="KW-1185">Reference proteome</keyword>
<accession>A0A2S4PXP3</accession>